<dbReference type="AlphaFoldDB" id="A0AAE8N113"/>
<evidence type="ECO:0000313" key="5">
    <source>
        <dbReference type="EMBL" id="SPO04400.1"/>
    </source>
</evidence>
<dbReference type="PANTHER" id="PTHR28620:SF1">
    <property type="entry name" value="CENP-V_GFA DOMAIN-CONTAINING PROTEIN"/>
    <property type="match status" value="1"/>
</dbReference>
<evidence type="ECO:0000256" key="3">
    <source>
        <dbReference type="ARBA" id="ARBA00022833"/>
    </source>
</evidence>
<feature type="domain" description="CENP-V/GFA" evidence="4">
    <location>
        <begin position="13"/>
        <end position="121"/>
    </location>
</feature>
<keyword evidence="3" id="KW-0862">Zinc</keyword>
<dbReference type="PANTHER" id="PTHR28620">
    <property type="entry name" value="CENTROMERE PROTEIN V"/>
    <property type="match status" value="1"/>
</dbReference>
<name>A0AAE8N113_9PEZI</name>
<keyword evidence="2" id="KW-0479">Metal-binding</keyword>
<reference evidence="5" key="1">
    <citation type="submission" date="2018-03" db="EMBL/GenBank/DDBJ databases">
        <authorList>
            <person name="Guldener U."/>
        </authorList>
    </citation>
    <scope>NUCLEOTIDE SEQUENCE</scope>
</reference>
<dbReference type="Gene3D" id="2.170.150.70">
    <property type="match status" value="2"/>
</dbReference>
<comment type="caution">
    <text evidence="5">The sequence shown here is derived from an EMBL/GenBank/DDBJ whole genome shotgun (WGS) entry which is preliminary data.</text>
</comment>
<feature type="domain" description="CENP-V/GFA" evidence="4">
    <location>
        <begin position="150"/>
        <end position="266"/>
    </location>
</feature>
<dbReference type="InterPro" id="IPR006913">
    <property type="entry name" value="CENP-V/GFA"/>
</dbReference>
<dbReference type="SUPFAM" id="SSF51316">
    <property type="entry name" value="Mss4-like"/>
    <property type="match status" value="2"/>
</dbReference>
<dbReference type="GO" id="GO:0016846">
    <property type="term" value="F:carbon-sulfur lyase activity"/>
    <property type="evidence" value="ECO:0007669"/>
    <property type="project" value="InterPro"/>
</dbReference>
<evidence type="ECO:0000259" key="4">
    <source>
        <dbReference type="PROSITE" id="PS51891"/>
    </source>
</evidence>
<sequence>MTSEPTKEPTKTYRGNCHCGALVYEAQLPEIKTVITCNCSMCFKKGARWLYAPEASVKIVKGSENDLTAYQFHTKFITHMFCPTCASHVFGKGGEGDDVLYGLNVNCIQGIDFQALEENFTDGASSGEKHIPPTYSGPEPTAEIEGAKIYHGSCQCGAVQVAVKSKDLHENPEAAGKYGCTTCGCSICSRIGATWAYPKNEQVAFQSRDNLSYYSYNDKLLTKPFCKTCGVTFANEFADVTQEHLDSVSEASRKFREAQLGTCPFNLRVLDNFSLDGLKITHMPG</sequence>
<dbReference type="Pfam" id="PF04828">
    <property type="entry name" value="GFA"/>
    <property type="match status" value="2"/>
</dbReference>
<accession>A0AAE8N113</accession>
<proteinExistence type="inferred from homology"/>
<evidence type="ECO:0000256" key="2">
    <source>
        <dbReference type="ARBA" id="ARBA00022723"/>
    </source>
</evidence>
<evidence type="ECO:0000256" key="1">
    <source>
        <dbReference type="ARBA" id="ARBA00005495"/>
    </source>
</evidence>
<dbReference type="EMBL" id="ONZQ02000010">
    <property type="protein sequence ID" value="SPO04400.1"/>
    <property type="molecule type" value="Genomic_DNA"/>
</dbReference>
<keyword evidence="6" id="KW-1185">Reference proteome</keyword>
<protein>
    <recommendedName>
        <fullName evidence="4">CENP-V/GFA domain-containing protein</fullName>
    </recommendedName>
</protein>
<dbReference type="InterPro" id="IPR052355">
    <property type="entry name" value="CENP-V-like"/>
</dbReference>
<organism evidence="5 6">
    <name type="scientific">Cephalotrichum gorgonifer</name>
    <dbReference type="NCBI Taxonomy" id="2041049"/>
    <lineage>
        <taxon>Eukaryota</taxon>
        <taxon>Fungi</taxon>
        <taxon>Dikarya</taxon>
        <taxon>Ascomycota</taxon>
        <taxon>Pezizomycotina</taxon>
        <taxon>Sordariomycetes</taxon>
        <taxon>Hypocreomycetidae</taxon>
        <taxon>Microascales</taxon>
        <taxon>Microascaceae</taxon>
        <taxon>Cephalotrichum</taxon>
    </lineage>
</organism>
<dbReference type="Proteomes" id="UP001187682">
    <property type="component" value="Unassembled WGS sequence"/>
</dbReference>
<comment type="similarity">
    <text evidence="1">Belongs to the Gfa family.</text>
</comment>
<gene>
    <name evidence="5" type="ORF">DNG_07085</name>
</gene>
<dbReference type="InterPro" id="IPR011057">
    <property type="entry name" value="Mss4-like_sf"/>
</dbReference>
<dbReference type="PROSITE" id="PS51891">
    <property type="entry name" value="CENP_V_GFA"/>
    <property type="match status" value="2"/>
</dbReference>
<evidence type="ECO:0000313" key="6">
    <source>
        <dbReference type="Proteomes" id="UP001187682"/>
    </source>
</evidence>
<dbReference type="GO" id="GO:0046872">
    <property type="term" value="F:metal ion binding"/>
    <property type="evidence" value="ECO:0007669"/>
    <property type="project" value="UniProtKB-KW"/>
</dbReference>